<evidence type="ECO:0000256" key="5">
    <source>
        <dbReference type="ARBA" id="ARBA00022692"/>
    </source>
</evidence>
<dbReference type="PANTHER" id="PTHR48043">
    <property type="entry name" value="EG:EG0003.4 PROTEIN-RELATED"/>
    <property type="match status" value="1"/>
</dbReference>
<dbReference type="CDD" id="cd03784">
    <property type="entry name" value="GT1_Gtf-like"/>
    <property type="match status" value="1"/>
</dbReference>
<keyword evidence="4" id="KW-0808">Transferase</keyword>
<dbReference type="PROSITE" id="PS00375">
    <property type="entry name" value="UDPGT"/>
    <property type="match status" value="1"/>
</dbReference>
<evidence type="ECO:0008006" key="11">
    <source>
        <dbReference type="Google" id="ProtNLM"/>
    </source>
</evidence>
<protein>
    <recommendedName>
        <fullName evidence="11">UDP-glycosyltransferases domain-containing protein</fullName>
    </recommendedName>
</protein>
<evidence type="ECO:0000313" key="10">
    <source>
        <dbReference type="Proteomes" id="UP001356427"/>
    </source>
</evidence>
<evidence type="ECO:0000256" key="2">
    <source>
        <dbReference type="ARBA" id="ARBA00009995"/>
    </source>
</evidence>
<evidence type="ECO:0000313" key="9">
    <source>
        <dbReference type="EMBL" id="KAK6308089.1"/>
    </source>
</evidence>
<keyword evidence="10" id="KW-1185">Reference proteome</keyword>
<keyword evidence="7 8" id="KW-0472">Membrane</keyword>
<sequence>MHPRRSEETATARLLFSIALEIFNLFLRSALIPKGVLWGHLQQGTRHIFRLKVNLVTCKSRQTMIVTVAAPPCFPPHPALLLLTCLLWVFPAQSQAGNILVYPVDGSHWLNMDILLRELHLRGHSLTVVRSSTSWYVPEHAPHYSSVTLPVPGANSLEDPQYMASFLKRSLEIWTRERSILSFIELQKETINLLEEAHRGSAEMARLAMEDKQLMEKLKGANFDLMLTDPGFAGGVVLGSYLGLPIVLNVRWITNAEGHFAIAPSPLSYIPTIGSLVTDKMSFVNKLKNVLHYGISLYIDYGITRPLYQGVINEFIDPNTNIYSLIQGADLWLMRVDFVFEFPRPTMPNVVYMGGFQCKPSKPLPAELEAFVQSSGEHGVVVMSLGSLLGSLLPEISEVIAAAFARLPQKVVWRHTGEKPSTLGNNTLLVNWLPQNDLLGHPKTRAFVTHGGTNGIYEAIYHGVPMLGLPLIFDQFDNMLRLQARGVAKILEVTALEVEPMTQALTDILDKSKPYGENMLRMSKLHHDTPLKPMDNAIFWLEFAMRHKGAAHLRTESYKMPWYAYHNVDILVLLLTVVVSVLLLTLMTCRVLGRALCRKKKEKLQ</sequence>
<keyword evidence="5 8" id="KW-0812">Transmembrane</keyword>
<accession>A0AAN8QJD6</accession>
<dbReference type="PANTHER" id="PTHR48043:SF120">
    <property type="entry name" value="UDP GLUCURONOSYLTRANSFERASE 5 FAMILY, POLYPEPTIDE E1 ISOFORM X1"/>
    <property type="match status" value="1"/>
</dbReference>
<comment type="subcellular location">
    <subcellularLocation>
        <location evidence="1">Membrane</location>
    </subcellularLocation>
</comment>
<reference evidence="9 10" key="1">
    <citation type="submission" date="2021-04" db="EMBL/GenBank/DDBJ databases">
        <authorList>
            <person name="De Guttry C."/>
            <person name="Zahm M."/>
            <person name="Klopp C."/>
            <person name="Cabau C."/>
            <person name="Louis A."/>
            <person name="Berthelot C."/>
            <person name="Parey E."/>
            <person name="Roest Crollius H."/>
            <person name="Montfort J."/>
            <person name="Robinson-Rechavi M."/>
            <person name="Bucao C."/>
            <person name="Bouchez O."/>
            <person name="Gislard M."/>
            <person name="Lluch J."/>
            <person name="Milhes M."/>
            <person name="Lampietro C."/>
            <person name="Lopez Roques C."/>
            <person name="Donnadieu C."/>
            <person name="Braasch I."/>
            <person name="Desvignes T."/>
            <person name="Postlethwait J."/>
            <person name="Bobe J."/>
            <person name="Wedekind C."/>
            <person name="Guiguen Y."/>
        </authorList>
    </citation>
    <scope>NUCLEOTIDE SEQUENCE [LARGE SCALE GENOMIC DNA]</scope>
    <source>
        <strain evidence="9">Cs_M1</strain>
        <tissue evidence="9">Blood</tissue>
    </source>
</reference>
<keyword evidence="3" id="KW-0328">Glycosyltransferase</keyword>
<evidence type="ECO:0000256" key="7">
    <source>
        <dbReference type="ARBA" id="ARBA00023136"/>
    </source>
</evidence>
<gene>
    <name evidence="9" type="ORF">J4Q44_G00213600</name>
</gene>
<proteinExistence type="inferred from homology"/>
<evidence type="ECO:0000256" key="3">
    <source>
        <dbReference type="ARBA" id="ARBA00022676"/>
    </source>
</evidence>
<dbReference type="InterPro" id="IPR002213">
    <property type="entry name" value="UDP_glucos_trans"/>
</dbReference>
<evidence type="ECO:0000256" key="1">
    <source>
        <dbReference type="ARBA" id="ARBA00004370"/>
    </source>
</evidence>
<feature type="transmembrane region" description="Helical" evidence="8">
    <location>
        <begin position="570"/>
        <end position="593"/>
    </location>
</feature>
<organism evidence="9 10">
    <name type="scientific">Coregonus suidteri</name>
    <dbReference type="NCBI Taxonomy" id="861788"/>
    <lineage>
        <taxon>Eukaryota</taxon>
        <taxon>Metazoa</taxon>
        <taxon>Chordata</taxon>
        <taxon>Craniata</taxon>
        <taxon>Vertebrata</taxon>
        <taxon>Euteleostomi</taxon>
        <taxon>Actinopterygii</taxon>
        <taxon>Neopterygii</taxon>
        <taxon>Teleostei</taxon>
        <taxon>Protacanthopterygii</taxon>
        <taxon>Salmoniformes</taxon>
        <taxon>Salmonidae</taxon>
        <taxon>Coregoninae</taxon>
        <taxon>Coregonus</taxon>
    </lineage>
</organism>
<evidence type="ECO:0000256" key="6">
    <source>
        <dbReference type="ARBA" id="ARBA00022989"/>
    </source>
</evidence>
<dbReference type="FunFam" id="3.40.50.2000:FF:000001">
    <property type="entry name" value="UDP-glucuronosyltransferase"/>
    <property type="match status" value="1"/>
</dbReference>
<dbReference type="AlphaFoldDB" id="A0AAN8QJD6"/>
<keyword evidence="6 8" id="KW-1133">Transmembrane helix</keyword>
<dbReference type="Pfam" id="PF00201">
    <property type="entry name" value="UDPGT"/>
    <property type="match status" value="1"/>
</dbReference>
<dbReference type="EMBL" id="JAGTTL010000019">
    <property type="protein sequence ID" value="KAK6308089.1"/>
    <property type="molecule type" value="Genomic_DNA"/>
</dbReference>
<dbReference type="InterPro" id="IPR050271">
    <property type="entry name" value="UDP-glycosyltransferase"/>
</dbReference>
<dbReference type="SUPFAM" id="SSF53756">
    <property type="entry name" value="UDP-Glycosyltransferase/glycogen phosphorylase"/>
    <property type="match status" value="1"/>
</dbReference>
<dbReference type="GO" id="GO:0016020">
    <property type="term" value="C:membrane"/>
    <property type="evidence" value="ECO:0007669"/>
    <property type="project" value="UniProtKB-SubCell"/>
</dbReference>
<dbReference type="InterPro" id="IPR035595">
    <property type="entry name" value="UDP_glycos_trans_CS"/>
</dbReference>
<name>A0AAN8QJD6_9TELE</name>
<dbReference type="Proteomes" id="UP001356427">
    <property type="component" value="Unassembled WGS sequence"/>
</dbReference>
<evidence type="ECO:0000256" key="4">
    <source>
        <dbReference type="ARBA" id="ARBA00022679"/>
    </source>
</evidence>
<dbReference type="Gene3D" id="3.40.50.2000">
    <property type="entry name" value="Glycogen Phosphorylase B"/>
    <property type="match status" value="1"/>
</dbReference>
<comment type="caution">
    <text evidence="9">The sequence shown here is derived from an EMBL/GenBank/DDBJ whole genome shotgun (WGS) entry which is preliminary data.</text>
</comment>
<comment type="similarity">
    <text evidence="2">Belongs to the UDP-glycosyltransferase family.</text>
</comment>
<dbReference type="GO" id="GO:0008194">
    <property type="term" value="F:UDP-glycosyltransferase activity"/>
    <property type="evidence" value="ECO:0007669"/>
    <property type="project" value="InterPro"/>
</dbReference>
<evidence type="ECO:0000256" key="8">
    <source>
        <dbReference type="SAM" id="Phobius"/>
    </source>
</evidence>